<keyword evidence="2" id="KW-0808">Transferase</keyword>
<dbReference type="EC" id="2.3.1.-" evidence="2"/>
<dbReference type="CDD" id="cd04301">
    <property type="entry name" value="NAT_SF"/>
    <property type="match status" value="1"/>
</dbReference>
<keyword evidence="2" id="KW-0012">Acyltransferase</keyword>
<reference evidence="2 3" key="1">
    <citation type="submission" date="2023-04" db="EMBL/GenBank/DDBJ databases">
        <title>Fusibacter bizertensis strain WBS, isolated from littoral bottom sediments of the Arctic seas - biochemical and genomic analysis.</title>
        <authorList>
            <person name="Brioukhanov A.L."/>
        </authorList>
    </citation>
    <scope>NUCLEOTIDE SEQUENCE [LARGE SCALE GENOMIC DNA]</scope>
    <source>
        <strain evidence="2 3">WBS</strain>
    </source>
</reference>
<feature type="domain" description="N-acetyltransferase" evidence="1">
    <location>
        <begin position="6"/>
        <end position="149"/>
    </location>
</feature>
<name>A0ABT6NCP9_9FIRM</name>
<sequence length="149" mass="17194">MKWFTKPFEELDIYTLYNIIALRIDVFILEQTCLYPELDYKDQSSLHLYAMDEQSNIKAYLRILPPGVSYAEVSIGRVVVSPAARGTQLGRDLMQRAIKQINDVYGKVPIRISAQAYLESFYTSLGFQPVSEIYLEDDIPHLEMLFSTE</sequence>
<keyword evidence="3" id="KW-1185">Reference proteome</keyword>
<dbReference type="Gene3D" id="3.40.630.30">
    <property type="match status" value="1"/>
</dbReference>
<organism evidence="2 3">
    <name type="scientific">Fusibacter bizertensis</name>
    <dbReference type="NCBI Taxonomy" id="1488331"/>
    <lineage>
        <taxon>Bacteria</taxon>
        <taxon>Bacillati</taxon>
        <taxon>Bacillota</taxon>
        <taxon>Clostridia</taxon>
        <taxon>Eubacteriales</taxon>
        <taxon>Eubacteriales Family XII. Incertae Sedis</taxon>
        <taxon>Fusibacter</taxon>
    </lineage>
</organism>
<proteinExistence type="predicted"/>
<dbReference type="Proteomes" id="UP001158045">
    <property type="component" value="Unassembled WGS sequence"/>
</dbReference>
<dbReference type="Pfam" id="PF13673">
    <property type="entry name" value="Acetyltransf_10"/>
    <property type="match status" value="1"/>
</dbReference>
<evidence type="ECO:0000259" key="1">
    <source>
        <dbReference type="PROSITE" id="PS51186"/>
    </source>
</evidence>
<dbReference type="InterPro" id="IPR016181">
    <property type="entry name" value="Acyl_CoA_acyltransferase"/>
</dbReference>
<evidence type="ECO:0000313" key="3">
    <source>
        <dbReference type="Proteomes" id="UP001158045"/>
    </source>
</evidence>
<comment type="caution">
    <text evidence="2">The sequence shown here is derived from an EMBL/GenBank/DDBJ whole genome shotgun (WGS) entry which is preliminary data.</text>
</comment>
<evidence type="ECO:0000313" key="2">
    <source>
        <dbReference type="EMBL" id="MDH8678196.1"/>
    </source>
</evidence>
<dbReference type="PROSITE" id="PS51186">
    <property type="entry name" value="GNAT"/>
    <property type="match status" value="1"/>
</dbReference>
<gene>
    <name evidence="2" type="ORF">QE109_08555</name>
</gene>
<dbReference type="InterPro" id="IPR000182">
    <property type="entry name" value="GNAT_dom"/>
</dbReference>
<dbReference type="SUPFAM" id="SSF55729">
    <property type="entry name" value="Acyl-CoA N-acyltransferases (Nat)"/>
    <property type="match status" value="1"/>
</dbReference>
<dbReference type="EMBL" id="JARYZI010000004">
    <property type="protein sequence ID" value="MDH8678196.1"/>
    <property type="molecule type" value="Genomic_DNA"/>
</dbReference>
<dbReference type="GO" id="GO:0016746">
    <property type="term" value="F:acyltransferase activity"/>
    <property type="evidence" value="ECO:0007669"/>
    <property type="project" value="UniProtKB-KW"/>
</dbReference>
<dbReference type="RefSeq" id="WP_281094024.1">
    <property type="nucleotide sequence ID" value="NZ_JARYZI010000004.1"/>
</dbReference>
<protein>
    <submittedName>
        <fullName evidence="2">GNAT family N-acetyltransferase</fullName>
        <ecNumber evidence="2">2.3.1.-</ecNumber>
    </submittedName>
</protein>
<accession>A0ABT6NCP9</accession>